<dbReference type="GO" id="GO:0005829">
    <property type="term" value="C:cytosol"/>
    <property type="evidence" value="ECO:0007669"/>
    <property type="project" value="TreeGrafter"/>
</dbReference>
<evidence type="ECO:0000256" key="5">
    <source>
        <dbReference type="ARBA" id="ARBA00022840"/>
    </source>
</evidence>
<dbReference type="InterPro" id="IPR001412">
    <property type="entry name" value="aa-tRNA-synth_I_CS"/>
</dbReference>
<accession>A0AAV4LXI0</accession>
<protein>
    <recommendedName>
        <fullName evidence="2">leucine--tRNA ligase</fullName>
        <ecNumber evidence="2">6.1.1.4</ecNumber>
    </recommendedName>
    <alternativeName>
        <fullName evidence="8">Leucyl-tRNA synthetase</fullName>
    </alternativeName>
</protein>
<feature type="domain" description="Aminoacyl-tRNA synthetase class Ia" evidence="12">
    <location>
        <begin position="139"/>
        <end position="309"/>
    </location>
</feature>
<keyword evidence="7 10" id="KW-0030">Aminoacyl-tRNA synthetase</keyword>
<dbReference type="PROSITE" id="PS00178">
    <property type="entry name" value="AA_TRNA_LIGASE_I"/>
    <property type="match status" value="1"/>
</dbReference>
<evidence type="ECO:0000256" key="9">
    <source>
        <dbReference type="ARBA" id="ARBA00047469"/>
    </source>
</evidence>
<dbReference type="Gene3D" id="3.40.50.620">
    <property type="entry name" value="HUPs"/>
    <property type="match status" value="3"/>
</dbReference>
<dbReference type="Pfam" id="PF00133">
    <property type="entry name" value="tRNA-synt_1"/>
    <property type="match status" value="2"/>
</dbReference>
<feature type="domain" description="Methionyl/Valyl/Leucyl/Isoleucyl-tRNA synthetase anticodon-binding" evidence="13">
    <location>
        <begin position="687"/>
        <end position="794"/>
    </location>
</feature>
<evidence type="ECO:0000313" key="14">
    <source>
        <dbReference type="EMBL" id="GIX64906.1"/>
    </source>
</evidence>
<evidence type="ECO:0000259" key="13">
    <source>
        <dbReference type="Pfam" id="PF08264"/>
    </source>
</evidence>
<feature type="compositionally biased region" description="Gly residues" evidence="11">
    <location>
        <begin position="110"/>
        <end position="121"/>
    </location>
</feature>
<evidence type="ECO:0000313" key="15">
    <source>
        <dbReference type="Proteomes" id="UP001497744"/>
    </source>
</evidence>
<dbReference type="InterPro" id="IPR002302">
    <property type="entry name" value="Leu-tRNA-ligase"/>
</dbReference>
<dbReference type="GO" id="GO:0005524">
    <property type="term" value="F:ATP binding"/>
    <property type="evidence" value="ECO:0007669"/>
    <property type="project" value="UniProtKB-KW"/>
</dbReference>
<dbReference type="InterPro" id="IPR013155">
    <property type="entry name" value="M/V/L/I-tRNA-synth_anticd-bd"/>
</dbReference>
<dbReference type="CDD" id="cd00812">
    <property type="entry name" value="LeuRS_core"/>
    <property type="match status" value="1"/>
</dbReference>
<dbReference type="PRINTS" id="PR00985">
    <property type="entry name" value="TRNASYNTHLEU"/>
</dbReference>
<evidence type="ECO:0000256" key="11">
    <source>
        <dbReference type="SAM" id="MobiDB-lite"/>
    </source>
</evidence>
<feature type="domain" description="Aminoacyl-tRNA synthetase class Ia" evidence="12">
    <location>
        <begin position="636"/>
        <end position="675"/>
    </location>
</feature>
<keyword evidence="15" id="KW-1185">Reference proteome</keyword>
<dbReference type="InterPro" id="IPR009080">
    <property type="entry name" value="tRNAsynth_Ia_anticodon-bd"/>
</dbReference>
<dbReference type="FunFam" id="1.10.730.10:FF:000002">
    <property type="entry name" value="Leucine--tRNA ligase"/>
    <property type="match status" value="1"/>
</dbReference>
<evidence type="ECO:0000256" key="6">
    <source>
        <dbReference type="ARBA" id="ARBA00022917"/>
    </source>
</evidence>
<dbReference type="SUPFAM" id="SSF47323">
    <property type="entry name" value="Anticodon-binding domain of a subclass of class I aminoacyl-tRNA synthetases"/>
    <property type="match status" value="1"/>
</dbReference>
<keyword evidence="3 10" id="KW-0436">Ligase</keyword>
<dbReference type="InterPro" id="IPR014729">
    <property type="entry name" value="Rossmann-like_a/b/a_fold"/>
</dbReference>
<comment type="catalytic activity">
    <reaction evidence="9">
        <text>tRNA(Leu) + L-leucine + ATP = L-leucyl-tRNA(Leu) + AMP + diphosphate</text>
        <dbReference type="Rhea" id="RHEA:11688"/>
        <dbReference type="Rhea" id="RHEA-COMP:9613"/>
        <dbReference type="Rhea" id="RHEA-COMP:9622"/>
        <dbReference type="ChEBI" id="CHEBI:30616"/>
        <dbReference type="ChEBI" id="CHEBI:33019"/>
        <dbReference type="ChEBI" id="CHEBI:57427"/>
        <dbReference type="ChEBI" id="CHEBI:78442"/>
        <dbReference type="ChEBI" id="CHEBI:78494"/>
        <dbReference type="ChEBI" id="CHEBI:456215"/>
        <dbReference type="EC" id="6.1.1.4"/>
    </reaction>
</comment>
<reference evidence="14 15" key="1">
    <citation type="submission" date="2021-06" db="EMBL/GenBank/DDBJ databases">
        <title>Genome sequence of Babesia caballi.</title>
        <authorList>
            <person name="Yamagishi J."/>
            <person name="Kidaka T."/>
            <person name="Ochi A."/>
        </authorList>
    </citation>
    <scope>NUCLEOTIDE SEQUENCE [LARGE SCALE GENOMIC DNA]</scope>
    <source>
        <strain evidence="14">USDA-D6B2</strain>
    </source>
</reference>
<organism evidence="14 15">
    <name type="scientific">Babesia caballi</name>
    <dbReference type="NCBI Taxonomy" id="5871"/>
    <lineage>
        <taxon>Eukaryota</taxon>
        <taxon>Sar</taxon>
        <taxon>Alveolata</taxon>
        <taxon>Apicomplexa</taxon>
        <taxon>Aconoidasida</taxon>
        <taxon>Piroplasmida</taxon>
        <taxon>Babesiidae</taxon>
        <taxon>Babesia</taxon>
    </lineage>
</organism>
<dbReference type="Gene3D" id="1.10.730.10">
    <property type="entry name" value="Isoleucyl-tRNA Synthetase, Domain 1"/>
    <property type="match status" value="2"/>
</dbReference>
<keyword evidence="6 10" id="KW-0648">Protein biosynthesis</keyword>
<dbReference type="InterPro" id="IPR002300">
    <property type="entry name" value="aa-tRNA-synth_Ia"/>
</dbReference>
<dbReference type="EC" id="6.1.1.4" evidence="2"/>
<keyword evidence="4 10" id="KW-0547">Nucleotide-binding</keyword>
<dbReference type="PANTHER" id="PTHR43740">
    <property type="entry name" value="LEUCYL-TRNA SYNTHETASE"/>
    <property type="match status" value="1"/>
</dbReference>
<dbReference type="Pfam" id="PF08264">
    <property type="entry name" value="Anticodon_1"/>
    <property type="match status" value="1"/>
</dbReference>
<comment type="similarity">
    <text evidence="1 10">Belongs to the class-I aminoacyl-tRNA synthetase family.</text>
</comment>
<keyword evidence="5 10" id="KW-0067">ATP-binding</keyword>
<gene>
    <name evidence="14" type="ORF">BcabD6B2_43410</name>
</gene>
<dbReference type="RefSeq" id="XP_067716975.1">
    <property type="nucleotide sequence ID" value="XM_067860874.1"/>
</dbReference>
<evidence type="ECO:0000256" key="2">
    <source>
        <dbReference type="ARBA" id="ARBA00013164"/>
    </source>
</evidence>
<dbReference type="Proteomes" id="UP001497744">
    <property type="component" value="Unassembled WGS sequence"/>
</dbReference>
<evidence type="ECO:0000256" key="7">
    <source>
        <dbReference type="ARBA" id="ARBA00023146"/>
    </source>
</evidence>
<dbReference type="SUPFAM" id="SSF52374">
    <property type="entry name" value="Nucleotidylyl transferase"/>
    <property type="match status" value="1"/>
</dbReference>
<dbReference type="PANTHER" id="PTHR43740:SF2">
    <property type="entry name" value="LEUCINE--TRNA LIGASE, MITOCHONDRIAL"/>
    <property type="match status" value="1"/>
</dbReference>
<evidence type="ECO:0000256" key="1">
    <source>
        <dbReference type="ARBA" id="ARBA00005594"/>
    </source>
</evidence>
<sequence>MPLVGAAVCRKDYSACVVSAVLLVVVLSRICVVRSWKLPSRPGRSAENCSRRLFAAGGAAQAPQPRRQRTPKDIARLEAQWQRLWEDNNVFRAEEPGDCRGSPAAAPVSGGSGLQGCGEGSAPGDAGRRPKFYGLCMIPYPSGDGLHVGHLLGYTVLDVVCRYKRMLGYRVLCPIGWDSFGLPAERYAESVGRDVRDVSRENIENFRRQLKRMGFAYDWSRELATSDPSYYRWTQWMFQRFYQRGIAYRATQVVNWCPALGSVLANEEVRGGLSERGGFPVYRRGMEQWLLRITDYARRLSEGLDGLEWPAAIVDAQKKWINVEQGYKVTFRLDDGGRSGVALYGFETDIRRLEDVEHVEVAVDMENLFDFVSPSAVGEVSRLVELTAKKSNLERYDNQVVVESGIFVVNPVTGRLIKVYVTNRPLLFSQPINCRIVTGSRKVEVEGVLGDTGTSSGNANPNVPGVEPFVNMKLRDWVFSRQRYWGEPIPMERRGESYVPVDETMLPIETGPGQRETMPQWAGSSWHYLRFCDPKNAHVPFDISKAKSWMPVDLYVGGAEHAVSHLLYARFWNKVLYDMGVSPVEEPFKRILLHGIMRNASFRVDGKPVDTQLVVKYKGKHVMKEDMATEVEVKLEKMSKSKGNVVCPDAIIDRYGADALRLHLLFLGPLGKDRVWSDQGLVGVSKLLNRLDRFFRGVTIAEEVQQVDNVVKQLVDKIAWDIENNHLNVAVSDFFKFTPHLQKLPICGKLGRNVANVVLKLLAPFAPHIAEDLWHVVNPDFGGSMANQPWPTSENMSRL</sequence>
<proteinExistence type="inferred from homology"/>
<evidence type="ECO:0000256" key="3">
    <source>
        <dbReference type="ARBA" id="ARBA00022598"/>
    </source>
</evidence>
<evidence type="ECO:0000259" key="12">
    <source>
        <dbReference type="Pfam" id="PF00133"/>
    </source>
</evidence>
<dbReference type="EMBL" id="BPLF01000003">
    <property type="protein sequence ID" value="GIX64906.1"/>
    <property type="molecule type" value="Genomic_DNA"/>
</dbReference>
<dbReference type="GeneID" id="94196387"/>
<comment type="caution">
    <text evidence="14">The sequence shown here is derived from an EMBL/GenBank/DDBJ whole genome shotgun (WGS) entry which is preliminary data.</text>
</comment>
<dbReference type="AlphaFoldDB" id="A0AAV4LXI0"/>
<dbReference type="FunFam" id="3.40.50.620:FF:000060">
    <property type="entry name" value="Leucine--tRNA ligase"/>
    <property type="match status" value="1"/>
</dbReference>
<feature type="region of interest" description="Disordered" evidence="11">
    <location>
        <begin position="100"/>
        <end position="121"/>
    </location>
</feature>
<evidence type="ECO:0000256" key="4">
    <source>
        <dbReference type="ARBA" id="ARBA00022741"/>
    </source>
</evidence>
<dbReference type="GO" id="GO:0006429">
    <property type="term" value="P:leucyl-tRNA aminoacylation"/>
    <property type="evidence" value="ECO:0007669"/>
    <property type="project" value="InterPro"/>
</dbReference>
<name>A0AAV4LXI0_BABCB</name>
<dbReference type="GO" id="GO:0004823">
    <property type="term" value="F:leucine-tRNA ligase activity"/>
    <property type="evidence" value="ECO:0007669"/>
    <property type="project" value="UniProtKB-EC"/>
</dbReference>
<evidence type="ECO:0000256" key="8">
    <source>
        <dbReference type="ARBA" id="ARBA00030520"/>
    </source>
</evidence>
<evidence type="ECO:0000256" key="10">
    <source>
        <dbReference type="RuleBase" id="RU363035"/>
    </source>
</evidence>